<sequence length="68" mass="7499">VEKGYGYTSLEVSTSLEGGVDAWGTKVDLRGKMEDFEGLDFIGVGSDLERVLEDLLRIVDALFLVMRS</sequence>
<name>A0AA38FMK2_TAXCH</name>
<feature type="non-terminal residue" evidence="1">
    <location>
        <position position="1"/>
    </location>
</feature>
<reference evidence="1 2" key="1">
    <citation type="journal article" date="2021" name="Nat. Plants">
        <title>The Taxus genome provides insights into paclitaxel biosynthesis.</title>
        <authorList>
            <person name="Xiong X."/>
            <person name="Gou J."/>
            <person name="Liao Q."/>
            <person name="Li Y."/>
            <person name="Zhou Q."/>
            <person name="Bi G."/>
            <person name="Li C."/>
            <person name="Du R."/>
            <person name="Wang X."/>
            <person name="Sun T."/>
            <person name="Guo L."/>
            <person name="Liang H."/>
            <person name="Lu P."/>
            <person name="Wu Y."/>
            <person name="Zhang Z."/>
            <person name="Ro D.K."/>
            <person name="Shang Y."/>
            <person name="Huang S."/>
            <person name="Yan J."/>
        </authorList>
    </citation>
    <scope>NUCLEOTIDE SEQUENCE [LARGE SCALE GENOMIC DNA]</scope>
    <source>
        <strain evidence="1">Ta-2019</strain>
    </source>
</reference>
<protein>
    <submittedName>
        <fullName evidence="1">Uncharacterized protein</fullName>
    </submittedName>
</protein>
<dbReference type="AlphaFoldDB" id="A0AA38FMK2"/>
<feature type="non-terminal residue" evidence="1">
    <location>
        <position position="68"/>
    </location>
</feature>
<dbReference type="EMBL" id="JAHRHJ020000008">
    <property type="protein sequence ID" value="KAH9306954.1"/>
    <property type="molecule type" value="Genomic_DNA"/>
</dbReference>
<gene>
    <name evidence="1" type="ORF">KI387_011358</name>
</gene>
<accession>A0AA38FMK2</accession>
<comment type="caution">
    <text evidence="1">The sequence shown here is derived from an EMBL/GenBank/DDBJ whole genome shotgun (WGS) entry which is preliminary data.</text>
</comment>
<proteinExistence type="predicted"/>
<dbReference type="Proteomes" id="UP000824469">
    <property type="component" value="Unassembled WGS sequence"/>
</dbReference>
<organism evidence="1 2">
    <name type="scientific">Taxus chinensis</name>
    <name type="common">Chinese yew</name>
    <name type="synonym">Taxus wallichiana var. chinensis</name>
    <dbReference type="NCBI Taxonomy" id="29808"/>
    <lineage>
        <taxon>Eukaryota</taxon>
        <taxon>Viridiplantae</taxon>
        <taxon>Streptophyta</taxon>
        <taxon>Embryophyta</taxon>
        <taxon>Tracheophyta</taxon>
        <taxon>Spermatophyta</taxon>
        <taxon>Pinopsida</taxon>
        <taxon>Pinidae</taxon>
        <taxon>Conifers II</taxon>
        <taxon>Cupressales</taxon>
        <taxon>Taxaceae</taxon>
        <taxon>Taxus</taxon>
    </lineage>
</organism>
<evidence type="ECO:0000313" key="1">
    <source>
        <dbReference type="EMBL" id="KAH9306954.1"/>
    </source>
</evidence>
<keyword evidence="2" id="KW-1185">Reference proteome</keyword>
<evidence type="ECO:0000313" key="2">
    <source>
        <dbReference type="Proteomes" id="UP000824469"/>
    </source>
</evidence>